<evidence type="ECO:0000313" key="5">
    <source>
        <dbReference type="EMBL" id="GAA2501868.1"/>
    </source>
</evidence>
<dbReference type="PROSITE" id="PS50837">
    <property type="entry name" value="NACHT"/>
    <property type="match status" value="1"/>
</dbReference>
<accession>A0ABN3MGU5</accession>
<feature type="compositionally biased region" description="Low complexity" evidence="3">
    <location>
        <begin position="276"/>
        <end position="297"/>
    </location>
</feature>
<evidence type="ECO:0000256" key="1">
    <source>
        <dbReference type="ARBA" id="ARBA00022741"/>
    </source>
</evidence>
<reference evidence="5 6" key="1">
    <citation type="journal article" date="2019" name="Int. J. Syst. Evol. Microbiol.">
        <title>The Global Catalogue of Microorganisms (GCM) 10K type strain sequencing project: providing services to taxonomists for standard genome sequencing and annotation.</title>
        <authorList>
            <consortium name="The Broad Institute Genomics Platform"/>
            <consortium name="The Broad Institute Genome Sequencing Center for Infectious Disease"/>
            <person name="Wu L."/>
            <person name="Ma J."/>
        </authorList>
    </citation>
    <scope>NUCLEOTIDE SEQUENCE [LARGE SCALE GENOMIC DNA]</scope>
    <source>
        <strain evidence="5 6">JCM 6307</strain>
    </source>
</reference>
<dbReference type="InterPro" id="IPR027417">
    <property type="entry name" value="P-loop_NTPase"/>
</dbReference>
<name>A0ABN3MGU5_9ACTN</name>
<gene>
    <name evidence="5" type="ORF">GCM10010406_42960</name>
</gene>
<dbReference type="Pfam" id="PF13365">
    <property type="entry name" value="Trypsin_2"/>
    <property type="match status" value="1"/>
</dbReference>
<dbReference type="Proteomes" id="UP001501358">
    <property type="component" value="Unassembled WGS sequence"/>
</dbReference>
<dbReference type="Pfam" id="PF05729">
    <property type="entry name" value="NACHT"/>
    <property type="match status" value="1"/>
</dbReference>
<organism evidence="5 6">
    <name type="scientific">Streptomyces thermolineatus</name>
    <dbReference type="NCBI Taxonomy" id="44033"/>
    <lineage>
        <taxon>Bacteria</taxon>
        <taxon>Bacillati</taxon>
        <taxon>Actinomycetota</taxon>
        <taxon>Actinomycetes</taxon>
        <taxon>Kitasatosporales</taxon>
        <taxon>Streptomycetaceae</taxon>
        <taxon>Streptomyces</taxon>
    </lineage>
</organism>
<keyword evidence="2" id="KW-0067">ATP-binding</keyword>
<dbReference type="SUPFAM" id="SSF50494">
    <property type="entry name" value="Trypsin-like serine proteases"/>
    <property type="match status" value="1"/>
</dbReference>
<comment type="caution">
    <text evidence="5">The sequence shown here is derived from an EMBL/GenBank/DDBJ whole genome shotgun (WGS) entry which is preliminary data.</text>
</comment>
<evidence type="ECO:0000256" key="2">
    <source>
        <dbReference type="ARBA" id="ARBA00022840"/>
    </source>
</evidence>
<dbReference type="EMBL" id="BAAATA010000030">
    <property type="protein sequence ID" value="GAA2501868.1"/>
    <property type="molecule type" value="Genomic_DNA"/>
</dbReference>
<dbReference type="PANTHER" id="PTHR46844:SF1">
    <property type="entry name" value="SLR5058 PROTEIN"/>
    <property type="match status" value="1"/>
</dbReference>
<evidence type="ECO:0000259" key="4">
    <source>
        <dbReference type="PROSITE" id="PS50837"/>
    </source>
</evidence>
<evidence type="ECO:0000313" key="6">
    <source>
        <dbReference type="Proteomes" id="UP001501358"/>
    </source>
</evidence>
<dbReference type="Gene3D" id="3.80.10.10">
    <property type="entry name" value="Ribonuclease Inhibitor"/>
    <property type="match status" value="1"/>
</dbReference>
<dbReference type="InterPro" id="IPR032675">
    <property type="entry name" value="LRR_dom_sf"/>
</dbReference>
<feature type="domain" description="NACHT" evidence="4">
    <location>
        <begin position="310"/>
        <end position="646"/>
    </location>
</feature>
<dbReference type="InterPro" id="IPR007111">
    <property type="entry name" value="NACHT_NTPase"/>
</dbReference>
<sequence>MGPVRERTAAVLAGGRQGSGYLLTPRLVLTAAHVVDHDRARAAGATRALVPGGRGETPCDIVWSAHDVALLLACGDLVRPGDSARFAPLRWGVTSSLAPLPDCQAVGFPRAQRDADGRLESEQLIGTLKPGSGMIRGRYVLDSAHGAPAGTGGGSPWAGMSGAAVFSGDALVGVVSTDPHHWQHSRVEAVPVGTFLNSDGFREALREHRAVGSVHELSTVPADPDAAFEARYREYVAAKHSTLTIYGIDLHGPSRAGWPLDTAYLSLEATSPEQPPASSASFPGSDAASAAGSAGPGTPRPADRVLEHHDRVLLRGAAGSGKTTLVQWLAVTAAREGQAGDGGRVPFVLPLRTLCRGGAPLPSPDGFLAAVRTPFAAAQPPGWADRVLSAGRGLLLVDGLDEIGERERGQAREWLRDLLIACPGNRWLVTSRPSAVTGSWLAGEGFTDLTLSPMSRADVVSFVGRWHDAARAGCEDPEELERLDGYRRSLTEAVRTQQDLGRLATNPLMCGLVCALHRDRRGYLPHGRKELYDAALSMLLSRRDRERDIGSPDGIQLSEEPQVQLLQKLAYWLIRNGRAEMDREDALDLVGAALPAMPHVAAQGDAEQVLRHLLVRSGLLREPVEGAVDFVHRTFQDYLGAKAAVEERDFDLMVRNAHHDQWEDVLRMAVGHARPVERARLLKKLVARGDKVKTHRARLHLLALACLEHATELDPAVRTLVEDRASALIPPRSVEEADALAALGTVVLGLLPGPVGLEDDEARAVVVTASRIATDAALPVLAAFREHPSLSVRSQLAWSWNRFDTGQYLEEIVSHLPREDLYLVARSDEELRALSRLDGVELADLRGGFPPEAIVSALAPDRLTGLLLQNNPAVNSLDFLRVFGRLESLNLLDCPHITDLAPLGDLPLQSLGLVSTNGSKGPNGLRGLSLLTGLKHFSVQQPLPPEGLAALPQAAGLKSLFLLSSAGCLRGITAWPALEHVGVRQGETLLSSSDWREMAELPALESVALVLERGAARLPEDAPLPGVRHLQLNLLGDSVWEPERSVPAAATTFPGLRTLVLNFLRDSGHAVNLTPLNALPDLEKVQLVNPGPITGADRLDGVTITVSPRPRD</sequence>
<keyword evidence="1" id="KW-0547">Nucleotide-binding</keyword>
<keyword evidence="6" id="KW-1185">Reference proteome</keyword>
<dbReference type="SUPFAM" id="SSF52540">
    <property type="entry name" value="P-loop containing nucleoside triphosphate hydrolases"/>
    <property type="match status" value="1"/>
</dbReference>
<feature type="region of interest" description="Disordered" evidence="3">
    <location>
        <begin position="270"/>
        <end position="303"/>
    </location>
</feature>
<protein>
    <submittedName>
        <fullName evidence="5">NACHT domain-containing protein</fullName>
    </submittedName>
</protein>
<proteinExistence type="predicted"/>
<dbReference type="PANTHER" id="PTHR46844">
    <property type="entry name" value="SLR5058 PROTEIN"/>
    <property type="match status" value="1"/>
</dbReference>
<dbReference type="Gene3D" id="3.40.50.300">
    <property type="entry name" value="P-loop containing nucleotide triphosphate hydrolases"/>
    <property type="match status" value="1"/>
</dbReference>
<evidence type="ECO:0000256" key="3">
    <source>
        <dbReference type="SAM" id="MobiDB-lite"/>
    </source>
</evidence>
<dbReference type="InterPro" id="IPR009003">
    <property type="entry name" value="Peptidase_S1_PA"/>
</dbReference>